<evidence type="ECO:0000313" key="2">
    <source>
        <dbReference type="Proteomes" id="UP000499080"/>
    </source>
</evidence>
<accession>A0A4Y2BF07</accession>
<evidence type="ECO:0000313" key="1">
    <source>
        <dbReference type="EMBL" id="GBL90119.1"/>
    </source>
</evidence>
<dbReference type="EMBL" id="BGPR01000069">
    <property type="protein sequence ID" value="GBL90119.1"/>
    <property type="molecule type" value="Genomic_DNA"/>
</dbReference>
<organism evidence="1 2">
    <name type="scientific">Araneus ventricosus</name>
    <name type="common">Orbweaver spider</name>
    <name type="synonym">Epeira ventricosa</name>
    <dbReference type="NCBI Taxonomy" id="182803"/>
    <lineage>
        <taxon>Eukaryota</taxon>
        <taxon>Metazoa</taxon>
        <taxon>Ecdysozoa</taxon>
        <taxon>Arthropoda</taxon>
        <taxon>Chelicerata</taxon>
        <taxon>Arachnida</taxon>
        <taxon>Araneae</taxon>
        <taxon>Araneomorphae</taxon>
        <taxon>Entelegynae</taxon>
        <taxon>Araneoidea</taxon>
        <taxon>Araneidae</taxon>
        <taxon>Araneus</taxon>
    </lineage>
</organism>
<dbReference type="Proteomes" id="UP000499080">
    <property type="component" value="Unassembled WGS sequence"/>
</dbReference>
<keyword evidence="2" id="KW-1185">Reference proteome</keyword>
<comment type="caution">
    <text evidence="1">The sequence shown here is derived from an EMBL/GenBank/DDBJ whole genome shotgun (WGS) entry which is preliminary data.</text>
</comment>
<protein>
    <submittedName>
        <fullName evidence="1">Uncharacterized protein</fullName>
    </submittedName>
</protein>
<name>A0A4Y2BF07_ARAVE</name>
<sequence length="77" mass="8682">MHVTGFFCITLLCVDEPEVNISISVHDCTLKKSKTNKGLEQDPAWKAETRMSMIRWGLPCSSILGELKRLELSESQT</sequence>
<reference evidence="1 2" key="1">
    <citation type="journal article" date="2019" name="Sci. Rep.">
        <title>Orb-weaving spider Araneus ventricosus genome elucidates the spidroin gene catalogue.</title>
        <authorList>
            <person name="Kono N."/>
            <person name="Nakamura H."/>
            <person name="Ohtoshi R."/>
            <person name="Moran D.A.P."/>
            <person name="Shinohara A."/>
            <person name="Yoshida Y."/>
            <person name="Fujiwara M."/>
            <person name="Mori M."/>
            <person name="Tomita M."/>
            <person name="Arakawa K."/>
        </authorList>
    </citation>
    <scope>NUCLEOTIDE SEQUENCE [LARGE SCALE GENOMIC DNA]</scope>
</reference>
<dbReference type="AlphaFoldDB" id="A0A4Y2BF07"/>
<proteinExistence type="predicted"/>
<gene>
    <name evidence="1" type="ORF">AVEN_135470_1</name>
</gene>